<protein>
    <submittedName>
        <fullName evidence="1">Uncharacterized protein</fullName>
    </submittedName>
</protein>
<dbReference type="VEuPathDB" id="ToxoDB:EAH_00004640"/>
<evidence type="ECO:0000313" key="1">
    <source>
        <dbReference type="EMBL" id="CDI81788.1"/>
    </source>
</evidence>
<dbReference type="OrthoDB" id="347158at2759"/>
<reference evidence="1" key="1">
    <citation type="submission" date="2013-10" db="EMBL/GenBank/DDBJ databases">
        <title>Genomic analysis of the causative agents of coccidiosis in chickens.</title>
        <authorList>
            <person name="Reid A.J."/>
            <person name="Blake D."/>
            <person name="Billington K."/>
            <person name="Browne H."/>
            <person name="Dunn M."/>
            <person name="Hung S."/>
            <person name="Kawahara F."/>
            <person name="Miranda-Saavedra D."/>
            <person name="Mourier T."/>
            <person name="Nagra H."/>
            <person name="Otto T.D."/>
            <person name="Rawlings N."/>
            <person name="Sanchez A."/>
            <person name="Sanders M."/>
            <person name="Subramaniam C."/>
            <person name="Tay Y."/>
            <person name="Dear P."/>
            <person name="Doerig C."/>
            <person name="Gruber A."/>
            <person name="Parkinson J."/>
            <person name="Shirley M."/>
            <person name="Wan K.L."/>
            <person name="Berriman M."/>
            <person name="Tomley F."/>
            <person name="Pain A."/>
        </authorList>
    </citation>
    <scope>NUCLEOTIDE SEQUENCE</scope>
    <source>
        <strain evidence="1">Houghton</strain>
    </source>
</reference>
<dbReference type="Proteomes" id="UP000018050">
    <property type="component" value="Unassembled WGS sequence"/>
</dbReference>
<keyword evidence="2" id="KW-1185">Reference proteome</keyword>
<name>U6GR97_EIMAC</name>
<evidence type="ECO:0000313" key="2">
    <source>
        <dbReference type="Proteomes" id="UP000018050"/>
    </source>
</evidence>
<dbReference type="OMA" id="CASKHFN"/>
<dbReference type="RefSeq" id="XP_013248608.1">
    <property type="nucleotide sequence ID" value="XM_013393154.1"/>
</dbReference>
<accession>U6GR97</accession>
<proteinExistence type="predicted"/>
<gene>
    <name evidence="1" type="ORF">EAH_00004640</name>
</gene>
<sequence>MLGVATRGIGRRPSAATTTTAARSLSVGCCQTVAATATATAGAPRHFSGVKFLDQRRTGEETVYFKKEDEALLRRLLAKHPEADPKFQSGGGTASLESLRGSLSLCISKHFKQQPPKALLDELPTIFASHGWQPPEDVKTLLRSLQTQPGGAS</sequence>
<organism evidence="1 2">
    <name type="scientific">Eimeria acervulina</name>
    <name type="common">Coccidian parasite</name>
    <dbReference type="NCBI Taxonomy" id="5801"/>
    <lineage>
        <taxon>Eukaryota</taxon>
        <taxon>Sar</taxon>
        <taxon>Alveolata</taxon>
        <taxon>Apicomplexa</taxon>
        <taxon>Conoidasida</taxon>
        <taxon>Coccidia</taxon>
        <taxon>Eucoccidiorida</taxon>
        <taxon>Eimeriorina</taxon>
        <taxon>Eimeriidae</taxon>
        <taxon>Eimeria</taxon>
    </lineage>
</organism>
<reference evidence="1" key="2">
    <citation type="submission" date="2013-10" db="EMBL/GenBank/DDBJ databases">
        <authorList>
            <person name="Aslett M."/>
        </authorList>
    </citation>
    <scope>NUCLEOTIDE SEQUENCE</scope>
    <source>
        <strain evidence="1">Houghton</strain>
    </source>
</reference>
<dbReference type="EMBL" id="HG671822">
    <property type="protein sequence ID" value="CDI81788.1"/>
    <property type="molecule type" value="Genomic_DNA"/>
</dbReference>
<dbReference type="AlphaFoldDB" id="U6GR97"/>
<dbReference type="GeneID" id="25268534"/>